<protein>
    <submittedName>
        <fullName evidence="3">Adenylyltransferase/sulfurtransferase</fullName>
    </submittedName>
    <submittedName>
        <fullName evidence="4">HesA/MoeB/ThiF family protein</fullName>
    </submittedName>
</protein>
<gene>
    <name evidence="4" type="ORF">D1869_12470</name>
    <name evidence="3" type="ORF">HNQ62_001789</name>
</gene>
<keyword evidence="3" id="KW-0808">Transferase</keyword>
<dbReference type="PANTHER" id="PTHR10953:SF102">
    <property type="entry name" value="ADENYLYLTRANSFERASE AND SULFURTRANSFERASE MOCS3"/>
    <property type="match status" value="1"/>
</dbReference>
<evidence type="ECO:0000313" key="3">
    <source>
        <dbReference type="EMBL" id="MBB5254018.1"/>
    </source>
</evidence>
<name>A0A650CJJ8_SULOH</name>
<dbReference type="GeneID" id="95644426"/>
<accession>A0A650CJJ8</accession>
<dbReference type="AlphaFoldDB" id="A0A650CJJ8"/>
<dbReference type="GO" id="GO:0005737">
    <property type="term" value="C:cytoplasm"/>
    <property type="evidence" value="ECO:0007669"/>
    <property type="project" value="TreeGrafter"/>
</dbReference>
<dbReference type="FunFam" id="3.40.50.720:FF:000080">
    <property type="entry name" value="Thiazole biosynthesis adenylyltransferase ThiF"/>
    <property type="match status" value="1"/>
</dbReference>
<dbReference type="GO" id="GO:0016779">
    <property type="term" value="F:nucleotidyltransferase activity"/>
    <property type="evidence" value="ECO:0007669"/>
    <property type="project" value="UniProtKB-KW"/>
</dbReference>
<dbReference type="RefSeq" id="WP_156015365.1">
    <property type="nucleotide sequence ID" value="NZ_AP031374.1"/>
</dbReference>
<dbReference type="EMBL" id="CP045484">
    <property type="protein sequence ID" value="QGR17898.1"/>
    <property type="molecule type" value="Genomic_DNA"/>
</dbReference>
<dbReference type="InterPro" id="IPR000594">
    <property type="entry name" value="ThiF_NAD_FAD-bd"/>
</dbReference>
<dbReference type="CDD" id="cd00757">
    <property type="entry name" value="ThiF_MoeB_HesA_family"/>
    <property type="match status" value="1"/>
</dbReference>
<evidence type="ECO:0000256" key="1">
    <source>
        <dbReference type="ARBA" id="ARBA00009919"/>
    </source>
</evidence>
<dbReference type="GO" id="GO:0004792">
    <property type="term" value="F:thiosulfate-cyanide sulfurtransferase activity"/>
    <property type="evidence" value="ECO:0007669"/>
    <property type="project" value="TreeGrafter"/>
</dbReference>
<dbReference type="GO" id="GO:0008641">
    <property type="term" value="F:ubiquitin-like modifier activating enzyme activity"/>
    <property type="evidence" value="ECO:0007669"/>
    <property type="project" value="InterPro"/>
</dbReference>
<dbReference type="OrthoDB" id="7915at2157"/>
<dbReference type="Pfam" id="PF00899">
    <property type="entry name" value="ThiF"/>
    <property type="match status" value="1"/>
</dbReference>
<evidence type="ECO:0000313" key="5">
    <source>
        <dbReference type="Proteomes" id="UP000427373"/>
    </source>
</evidence>
<dbReference type="Gene3D" id="3.40.50.720">
    <property type="entry name" value="NAD(P)-binding Rossmann-like Domain"/>
    <property type="match status" value="1"/>
</dbReference>
<feature type="domain" description="THIF-type NAD/FAD binding fold" evidence="2">
    <location>
        <begin position="4"/>
        <end position="231"/>
    </location>
</feature>
<reference evidence="4 5" key="1">
    <citation type="submission" date="2019-10" db="EMBL/GenBank/DDBJ databases">
        <title>Genome Sequences from Six Type Strain Members of the Archaeal Family Sulfolobaceae: Acidianus ambivalens, Acidianus infernus, Metallosphaera prunae, Stygiolobus azoricus, Sulfolobus metallicus, and Sulfurisphaera ohwakuensis.</title>
        <authorList>
            <person name="Counts J.A."/>
            <person name="Kelly R.M."/>
        </authorList>
    </citation>
    <scope>NUCLEOTIDE SEQUENCE [LARGE SCALE GENOMIC DNA]</scope>
    <source>
        <strain evidence="4 5">TA-1</strain>
    </source>
</reference>
<dbReference type="Proteomes" id="UP000427373">
    <property type="component" value="Chromosome"/>
</dbReference>
<sequence>MERYSRQLLVLGLELQQKLKELKVTVVGCGALGSTLVELLTRLGVGYIKVIDADIVEISNLHRTLLFTEKDVGKPKALVCKERAKEINNEVEIEAITDIIDETNVEELVKDSHYVFDALDNLYFRLLLNDACVKHSIPLIYGGVMGEYSSVKLVLPYKNACLSCFLNYEGEEENVCETIGTLDTIVTTTASLQVQLMLNHLRGEEDNNLYYFDFRNMRFDKIKIERNEKCQACSLHEFRFLNSKEKKPACGIVKVEKEGSNNGFHIEKNKDGIIICYGDKCFKKVSR</sequence>
<keyword evidence="3" id="KW-0548">Nucleotidyltransferase</keyword>
<dbReference type="InterPro" id="IPR045886">
    <property type="entry name" value="ThiF/MoeB/HesA"/>
</dbReference>
<comment type="similarity">
    <text evidence="1">Belongs to the HesA/MoeB/ThiF family.</text>
</comment>
<keyword evidence="5" id="KW-1185">Reference proteome</keyword>
<dbReference type="PANTHER" id="PTHR10953">
    <property type="entry name" value="UBIQUITIN-ACTIVATING ENZYME E1"/>
    <property type="match status" value="1"/>
</dbReference>
<evidence type="ECO:0000313" key="6">
    <source>
        <dbReference type="Proteomes" id="UP000582213"/>
    </source>
</evidence>
<dbReference type="Proteomes" id="UP000582213">
    <property type="component" value="Unassembled WGS sequence"/>
</dbReference>
<dbReference type="KEGG" id="soh:D1869_12470"/>
<dbReference type="EMBL" id="JACHFY010000009">
    <property type="protein sequence ID" value="MBB5254018.1"/>
    <property type="molecule type" value="Genomic_DNA"/>
</dbReference>
<evidence type="ECO:0000313" key="4">
    <source>
        <dbReference type="EMBL" id="QGR17898.1"/>
    </source>
</evidence>
<reference evidence="3 6" key="2">
    <citation type="submission" date="2020-08" db="EMBL/GenBank/DDBJ databases">
        <title>Genomic Encyclopedia of Type Strains, Phase IV (KMG-IV): sequencing the most valuable type-strain genomes for metagenomic binning, comparative biology and taxonomic classification.</title>
        <authorList>
            <person name="Goeker M."/>
        </authorList>
    </citation>
    <scope>NUCLEOTIDE SEQUENCE [LARGE SCALE GENOMIC DNA]</scope>
    <source>
        <strain evidence="3 6">DSM 12421</strain>
    </source>
</reference>
<evidence type="ECO:0000259" key="2">
    <source>
        <dbReference type="Pfam" id="PF00899"/>
    </source>
</evidence>
<dbReference type="InterPro" id="IPR035985">
    <property type="entry name" value="Ubiquitin-activating_enz"/>
</dbReference>
<dbReference type="SUPFAM" id="SSF69572">
    <property type="entry name" value="Activating enzymes of the ubiquitin-like proteins"/>
    <property type="match status" value="1"/>
</dbReference>
<organism evidence="4 5">
    <name type="scientific">Sulfurisphaera ohwakuensis</name>
    <dbReference type="NCBI Taxonomy" id="69656"/>
    <lineage>
        <taxon>Archaea</taxon>
        <taxon>Thermoproteota</taxon>
        <taxon>Thermoprotei</taxon>
        <taxon>Sulfolobales</taxon>
        <taxon>Sulfolobaceae</taxon>
        <taxon>Sulfurisphaera</taxon>
    </lineage>
</organism>
<proteinExistence type="inferred from homology"/>